<comment type="catalytic activity">
    <reaction evidence="1">
        <text>Thiol-dependent hydrolysis of ester, thioester, amide, peptide and isopeptide bonds formed by the C-terminal Gly of ubiquitin (a 76-residue protein attached to proteins as an intracellular targeting signal).</text>
        <dbReference type="EC" id="3.4.19.12"/>
    </reaction>
</comment>
<dbReference type="FunCoup" id="D6W7J0">
    <property type="interactions" value="1022"/>
</dbReference>
<dbReference type="PROSITE" id="PS50206">
    <property type="entry name" value="RHODANESE_3"/>
    <property type="match status" value="1"/>
</dbReference>
<dbReference type="InterPro" id="IPR028889">
    <property type="entry name" value="USP"/>
</dbReference>
<dbReference type="InterPro" id="IPR036873">
    <property type="entry name" value="Rhodanese-like_dom_sf"/>
</dbReference>
<dbReference type="HOGENOM" id="CLU_009980_1_0_1"/>
<dbReference type="PANTHER" id="PTHR21646:SF46">
    <property type="entry name" value="UBIQUITIN CARBOXYL-TERMINAL HYDROLASE"/>
    <property type="match status" value="1"/>
</dbReference>
<dbReference type="STRING" id="7070.D6W7J0"/>
<evidence type="ECO:0000256" key="5">
    <source>
        <dbReference type="SAM" id="MobiDB-lite"/>
    </source>
</evidence>
<keyword evidence="4" id="KW-0175">Coiled coil</keyword>
<dbReference type="PROSITE" id="PS00973">
    <property type="entry name" value="USP_2"/>
    <property type="match status" value="1"/>
</dbReference>
<dbReference type="Gene3D" id="1.20.58.80">
    <property type="entry name" value="Phosphotransferase system, lactose/cellobiose-type IIA subunit"/>
    <property type="match status" value="1"/>
</dbReference>
<evidence type="ECO:0000313" key="8">
    <source>
        <dbReference type="EMBL" id="EFA11301.1"/>
    </source>
</evidence>
<evidence type="ECO:0000256" key="2">
    <source>
        <dbReference type="ARBA" id="ARBA00009085"/>
    </source>
</evidence>
<dbReference type="EMBL" id="KQ971307">
    <property type="protein sequence ID" value="EFA11301.1"/>
    <property type="molecule type" value="Genomic_DNA"/>
</dbReference>
<dbReference type="Gene3D" id="3.40.250.10">
    <property type="entry name" value="Rhodanese-like domain"/>
    <property type="match status" value="1"/>
</dbReference>
<dbReference type="GO" id="GO:0007032">
    <property type="term" value="P:endosome organization"/>
    <property type="evidence" value="ECO:0000318"/>
    <property type="project" value="GO_Central"/>
</dbReference>
<name>D6W7J0_TRICA</name>
<dbReference type="GO" id="GO:0007265">
    <property type="term" value="P:Ras protein signal transduction"/>
    <property type="evidence" value="ECO:0000318"/>
    <property type="project" value="GO_Central"/>
</dbReference>
<dbReference type="InterPro" id="IPR018200">
    <property type="entry name" value="USP_CS"/>
</dbReference>
<dbReference type="PhylomeDB" id="D6W7J0"/>
<comment type="similarity">
    <text evidence="2">Belongs to the peptidase C19 family.</text>
</comment>
<dbReference type="eggNOG" id="KOG1868">
    <property type="taxonomic scope" value="Eukaryota"/>
</dbReference>
<dbReference type="CDD" id="cd02257">
    <property type="entry name" value="Peptidase_C19"/>
    <property type="match status" value="1"/>
</dbReference>
<gene>
    <name evidence="8" type="primary">AUGUSTUS-3.0.2_10838</name>
    <name evidence="8" type="ORF">TcasGA2_TC010838</name>
</gene>
<reference evidence="8 9" key="1">
    <citation type="journal article" date="2008" name="Nature">
        <title>The genome of the model beetle and pest Tribolium castaneum.</title>
        <authorList>
            <consortium name="Tribolium Genome Sequencing Consortium"/>
            <person name="Richards S."/>
            <person name="Gibbs R.A."/>
            <person name="Weinstock G.M."/>
            <person name="Brown S.J."/>
            <person name="Denell R."/>
            <person name="Beeman R.W."/>
            <person name="Gibbs R."/>
            <person name="Beeman R.W."/>
            <person name="Brown S.J."/>
            <person name="Bucher G."/>
            <person name="Friedrich M."/>
            <person name="Grimmelikhuijzen C.J."/>
            <person name="Klingler M."/>
            <person name="Lorenzen M."/>
            <person name="Richards S."/>
            <person name="Roth S."/>
            <person name="Schroder R."/>
            <person name="Tautz D."/>
            <person name="Zdobnov E.M."/>
            <person name="Muzny D."/>
            <person name="Gibbs R.A."/>
            <person name="Weinstock G.M."/>
            <person name="Attaway T."/>
            <person name="Bell S."/>
            <person name="Buhay C.J."/>
            <person name="Chandrabose M.N."/>
            <person name="Chavez D."/>
            <person name="Clerk-Blankenburg K.P."/>
            <person name="Cree A."/>
            <person name="Dao M."/>
            <person name="Davis C."/>
            <person name="Chacko J."/>
            <person name="Dinh H."/>
            <person name="Dugan-Rocha S."/>
            <person name="Fowler G."/>
            <person name="Garner T.T."/>
            <person name="Garnes J."/>
            <person name="Gnirke A."/>
            <person name="Hawes A."/>
            <person name="Hernandez J."/>
            <person name="Hines S."/>
            <person name="Holder M."/>
            <person name="Hume J."/>
            <person name="Jhangiani S.N."/>
            <person name="Joshi V."/>
            <person name="Khan Z.M."/>
            <person name="Jackson L."/>
            <person name="Kovar C."/>
            <person name="Kowis A."/>
            <person name="Lee S."/>
            <person name="Lewis L.R."/>
            <person name="Margolis J."/>
            <person name="Morgan M."/>
            <person name="Nazareth L.V."/>
            <person name="Nguyen N."/>
            <person name="Okwuonu G."/>
            <person name="Parker D."/>
            <person name="Richards S."/>
            <person name="Ruiz S.J."/>
            <person name="Santibanez J."/>
            <person name="Savard J."/>
            <person name="Scherer S.E."/>
            <person name="Schneider B."/>
            <person name="Sodergren E."/>
            <person name="Tautz D."/>
            <person name="Vattahil S."/>
            <person name="Villasana D."/>
            <person name="White C.S."/>
            <person name="Wright R."/>
            <person name="Park Y."/>
            <person name="Beeman R.W."/>
            <person name="Lord J."/>
            <person name="Oppert B."/>
            <person name="Lorenzen M."/>
            <person name="Brown S."/>
            <person name="Wang L."/>
            <person name="Savard J."/>
            <person name="Tautz D."/>
            <person name="Richards S."/>
            <person name="Weinstock G."/>
            <person name="Gibbs R.A."/>
            <person name="Liu Y."/>
            <person name="Worley K."/>
            <person name="Weinstock G."/>
            <person name="Elsik C.G."/>
            <person name="Reese J.T."/>
            <person name="Elhaik E."/>
            <person name="Landan G."/>
            <person name="Graur D."/>
            <person name="Arensburger P."/>
            <person name="Atkinson P."/>
            <person name="Beeman R.W."/>
            <person name="Beidler J."/>
            <person name="Brown S.J."/>
            <person name="Demuth J.P."/>
            <person name="Drury D.W."/>
            <person name="Du Y.Z."/>
            <person name="Fujiwara H."/>
            <person name="Lorenzen M."/>
            <person name="Maselli V."/>
            <person name="Osanai M."/>
            <person name="Park Y."/>
            <person name="Robertson H.M."/>
            <person name="Tu Z."/>
            <person name="Wang J.J."/>
            <person name="Wang S."/>
            <person name="Richards S."/>
            <person name="Song H."/>
            <person name="Zhang L."/>
            <person name="Sodergren E."/>
            <person name="Werner D."/>
            <person name="Stanke M."/>
            <person name="Morgenstern B."/>
            <person name="Solovyev V."/>
            <person name="Kosarev P."/>
            <person name="Brown G."/>
            <person name="Chen H.C."/>
            <person name="Ermolaeva O."/>
            <person name="Hlavina W."/>
            <person name="Kapustin Y."/>
            <person name="Kiryutin B."/>
            <person name="Kitts P."/>
            <person name="Maglott D."/>
            <person name="Pruitt K."/>
            <person name="Sapojnikov V."/>
            <person name="Souvorov A."/>
            <person name="Mackey A.J."/>
            <person name="Waterhouse R.M."/>
            <person name="Wyder S."/>
            <person name="Zdobnov E.M."/>
            <person name="Zdobnov E.M."/>
            <person name="Wyder S."/>
            <person name="Kriventseva E.V."/>
            <person name="Kadowaki T."/>
            <person name="Bork P."/>
            <person name="Aranda M."/>
            <person name="Bao R."/>
            <person name="Beermann A."/>
            <person name="Berns N."/>
            <person name="Bolognesi R."/>
            <person name="Bonneton F."/>
            <person name="Bopp D."/>
            <person name="Brown S.J."/>
            <person name="Bucher G."/>
            <person name="Butts T."/>
            <person name="Chaumot A."/>
            <person name="Denell R.E."/>
            <person name="Ferrier D.E."/>
            <person name="Friedrich M."/>
            <person name="Gordon C.M."/>
            <person name="Jindra M."/>
            <person name="Klingler M."/>
            <person name="Lan Q."/>
            <person name="Lattorff H.M."/>
            <person name="Laudet V."/>
            <person name="von Levetsow C."/>
            <person name="Liu Z."/>
            <person name="Lutz R."/>
            <person name="Lynch J.A."/>
            <person name="da Fonseca R.N."/>
            <person name="Posnien N."/>
            <person name="Reuter R."/>
            <person name="Roth S."/>
            <person name="Savard J."/>
            <person name="Schinko J.B."/>
            <person name="Schmitt C."/>
            <person name="Schoppmeier M."/>
            <person name="Schroder R."/>
            <person name="Shippy T.D."/>
            <person name="Simonnet F."/>
            <person name="Marques-Souza H."/>
            <person name="Tautz D."/>
            <person name="Tomoyasu Y."/>
            <person name="Trauner J."/>
            <person name="Van der Zee M."/>
            <person name="Vervoort M."/>
            <person name="Wittkopp N."/>
            <person name="Wimmer E.A."/>
            <person name="Yang X."/>
            <person name="Jones A.K."/>
            <person name="Sattelle D.B."/>
            <person name="Ebert P.R."/>
            <person name="Nelson D."/>
            <person name="Scott J.G."/>
            <person name="Beeman R.W."/>
            <person name="Muthukrishnan S."/>
            <person name="Kramer K.J."/>
            <person name="Arakane Y."/>
            <person name="Beeman R.W."/>
            <person name="Zhu Q."/>
            <person name="Hogenkamp D."/>
            <person name="Dixit R."/>
            <person name="Oppert B."/>
            <person name="Jiang H."/>
            <person name="Zou Z."/>
            <person name="Marshall J."/>
            <person name="Elpidina E."/>
            <person name="Vinokurov K."/>
            <person name="Oppert C."/>
            <person name="Zou Z."/>
            <person name="Evans J."/>
            <person name="Lu Z."/>
            <person name="Zhao P."/>
            <person name="Sumathipala N."/>
            <person name="Altincicek B."/>
            <person name="Vilcinskas A."/>
            <person name="Williams M."/>
            <person name="Hultmark D."/>
            <person name="Hetru C."/>
            <person name="Jiang H."/>
            <person name="Grimmelikhuijzen C.J."/>
            <person name="Hauser F."/>
            <person name="Cazzamali G."/>
            <person name="Williamson M."/>
            <person name="Park Y."/>
            <person name="Li B."/>
            <person name="Tanaka Y."/>
            <person name="Predel R."/>
            <person name="Neupert S."/>
            <person name="Schachtner J."/>
            <person name="Verleyen P."/>
            <person name="Raible F."/>
            <person name="Bork P."/>
            <person name="Friedrich M."/>
            <person name="Walden K.K."/>
            <person name="Robertson H.M."/>
            <person name="Angeli S."/>
            <person name="Foret S."/>
            <person name="Bucher G."/>
            <person name="Schuetz S."/>
            <person name="Maleszka R."/>
            <person name="Wimmer E.A."/>
            <person name="Beeman R.W."/>
            <person name="Lorenzen M."/>
            <person name="Tomoyasu Y."/>
            <person name="Miller S.C."/>
            <person name="Grossmann D."/>
            <person name="Bucher G."/>
        </authorList>
    </citation>
    <scope>NUCLEOTIDE SEQUENCE [LARGE SCALE GENOMIC DNA]</scope>
    <source>
        <strain evidence="8 9">Georgia GA2</strain>
    </source>
</reference>
<evidence type="ECO:0000259" key="6">
    <source>
        <dbReference type="PROSITE" id="PS50206"/>
    </source>
</evidence>
<dbReference type="SUPFAM" id="SSF140856">
    <property type="entry name" value="USP8 N-terminal domain-like"/>
    <property type="match status" value="1"/>
</dbReference>
<keyword evidence="9" id="KW-1185">Reference proteome</keyword>
<dbReference type="InterPro" id="IPR001394">
    <property type="entry name" value="Peptidase_C19_UCH"/>
</dbReference>
<feature type="compositionally biased region" description="Basic and acidic residues" evidence="5">
    <location>
        <begin position="432"/>
        <end position="447"/>
    </location>
</feature>
<dbReference type="InterPro" id="IPR038765">
    <property type="entry name" value="Papain-like_cys_pep_sf"/>
</dbReference>
<dbReference type="KEGG" id="tca:658614"/>
<dbReference type="InterPro" id="IPR015063">
    <property type="entry name" value="USP8_dimer"/>
</dbReference>
<dbReference type="OMA" id="IEMTNAE"/>
<evidence type="ECO:0000259" key="7">
    <source>
        <dbReference type="PROSITE" id="PS50235"/>
    </source>
</evidence>
<evidence type="ECO:0000313" key="9">
    <source>
        <dbReference type="Proteomes" id="UP000007266"/>
    </source>
</evidence>
<evidence type="ECO:0000256" key="3">
    <source>
        <dbReference type="ARBA" id="ARBA00012759"/>
    </source>
</evidence>
<dbReference type="Pfam" id="PF00581">
    <property type="entry name" value="Rhodanese"/>
    <property type="match status" value="1"/>
</dbReference>
<sequence>MEPYNKLYLAKNLDSLDLLAKKDCGDLKHVKINAIYNSLNTLYKQSQLDVLDQEKTYILLARYLDVYSFLWNTESDKKFLQLRFGSEYEKVLLHYEKTKKSLEERYALLANDSPATPQPEETQPQVAAKPSQVFDSEFISCQQLYSALQKNYKFLLVDARPVSDFDESRINHPDCINIPDEIIAAGLSANVLGKLLPDATREKWEMRDKYDVIVLFDWNTSSDNFAVTKLNKLHLSLVKWDLNRNYRERPVILKGGYLELLQTYPTLCINPQVYLYQKNNELDELLELDDITYPTETDNKTYVMGAPGDSLSDDTSGDQAASGEREYVYTRRDILNQLQHERNELKKIAEQCDRETNIKHIAELKQRDAEIQEEIVRLESLLGDYDKNMILDLGDESTEESSDTLKDIIDEERDRELQKARALKPKNQGPEGAKDASTEVPELDKPQINRSTKPSPRPCPMVEEVEITPGLVGLRNIRNTCYLNTIIHCFRNVPDIRDLFCKGIYTKFCIRNPAAIIHETANLVRQLWSRPVRSIDPMEFYTKIGELEPTYSLGHHEDCMEFLLFLLNHLCEDCRYDVSLPAVLTPRQKAWYNQFEGKNSIFIDYFYHQIRITQHCRQCDQKTFKFEIESTFMLPVPEEDFTLDELMSDYMADFIITEYCCSKCKKPVNNQKEIIYEPKIMVIVLKRYRQALVNGQVLLKKIESRAHFKKRDFRLGKSRYELNAFAMHSGNMNFGHYTAAALTSKGWYEFNDENVRAININDDSVKSKACVFFYSRSDD</sequence>
<dbReference type="InParanoid" id="D6W7J0"/>
<proteinExistence type="inferred from homology"/>
<dbReference type="Pfam" id="PF00443">
    <property type="entry name" value="UCH"/>
    <property type="match status" value="1"/>
</dbReference>
<protein>
    <recommendedName>
        <fullName evidence="3">ubiquitinyl hydrolase 1</fullName>
        <ecNumber evidence="3">3.4.19.12</ecNumber>
    </recommendedName>
</protein>
<evidence type="ECO:0000256" key="1">
    <source>
        <dbReference type="ARBA" id="ARBA00000707"/>
    </source>
</evidence>
<feature type="domain" description="USP" evidence="7">
    <location>
        <begin position="472"/>
        <end position="777"/>
    </location>
</feature>
<dbReference type="Proteomes" id="UP000007266">
    <property type="component" value="Linkage group 1"/>
</dbReference>
<organism evidence="8 9">
    <name type="scientific">Tribolium castaneum</name>
    <name type="common">Red flour beetle</name>
    <dbReference type="NCBI Taxonomy" id="7070"/>
    <lineage>
        <taxon>Eukaryota</taxon>
        <taxon>Metazoa</taxon>
        <taxon>Ecdysozoa</taxon>
        <taxon>Arthropoda</taxon>
        <taxon>Hexapoda</taxon>
        <taxon>Insecta</taxon>
        <taxon>Pterygota</taxon>
        <taxon>Neoptera</taxon>
        <taxon>Endopterygota</taxon>
        <taxon>Coleoptera</taxon>
        <taxon>Polyphaga</taxon>
        <taxon>Cucujiformia</taxon>
        <taxon>Tenebrionidae</taxon>
        <taxon>Tenebrionidae incertae sedis</taxon>
        <taxon>Tribolium</taxon>
    </lineage>
</organism>
<accession>D6W7J0</accession>
<dbReference type="SMART" id="SM00450">
    <property type="entry name" value="RHOD"/>
    <property type="match status" value="1"/>
</dbReference>
<dbReference type="AlphaFoldDB" id="D6W7J0"/>
<dbReference type="SUPFAM" id="SSF52821">
    <property type="entry name" value="Rhodanese/Cell cycle control phosphatase"/>
    <property type="match status" value="1"/>
</dbReference>
<dbReference type="OrthoDB" id="6686792at2759"/>
<dbReference type="SUPFAM" id="SSF54001">
    <property type="entry name" value="Cysteine proteinases"/>
    <property type="match status" value="1"/>
</dbReference>
<dbReference type="InterPro" id="IPR001763">
    <property type="entry name" value="Rhodanese-like_dom"/>
</dbReference>
<dbReference type="GO" id="GO:0016579">
    <property type="term" value="P:protein deubiquitination"/>
    <property type="evidence" value="ECO:0007669"/>
    <property type="project" value="InterPro"/>
</dbReference>
<feature type="domain" description="Rhodanese" evidence="6">
    <location>
        <begin position="150"/>
        <end position="269"/>
    </location>
</feature>
<dbReference type="GO" id="GO:0004843">
    <property type="term" value="F:cysteine-type deubiquitinase activity"/>
    <property type="evidence" value="ECO:0007669"/>
    <property type="project" value="UniProtKB-EC"/>
</dbReference>
<dbReference type="PROSITE" id="PS50235">
    <property type="entry name" value="USP_3"/>
    <property type="match status" value="1"/>
</dbReference>
<feature type="coiled-coil region" evidence="4">
    <location>
        <begin position="331"/>
        <end position="381"/>
    </location>
</feature>
<reference evidence="8 9" key="2">
    <citation type="journal article" date="2010" name="Nucleic Acids Res.">
        <title>BeetleBase in 2010: revisions to provide comprehensive genomic information for Tribolium castaneum.</title>
        <authorList>
            <person name="Kim H.S."/>
            <person name="Murphy T."/>
            <person name="Xia J."/>
            <person name="Caragea D."/>
            <person name="Park Y."/>
            <person name="Beeman R.W."/>
            <person name="Lorenzen M.D."/>
            <person name="Butcher S."/>
            <person name="Manak J.R."/>
            <person name="Brown S.J."/>
        </authorList>
    </citation>
    <scope>GENOME REANNOTATION</scope>
    <source>
        <strain evidence="8 9">Georgia GA2</strain>
    </source>
</reference>
<dbReference type="Gene3D" id="3.90.70.10">
    <property type="entry name" value="Cysteine proteinases"/>
    <property type="match status" value="1"/>
</dbReference>
<dbReference type="EC" id="3.4.19.12" evidence="3"/>
<evidence type="ECO:0000256" key="4">
    <source>
        <dbReference type="SAM" id="Coils"/>
    </source>
</evidence>
<dbReference type="PANTHER" id="PTHR21646">
    <property type="entry name" value="UBIQUITIN CARBOXYL-TERMINAL HYDROLASE"/>
    <property type="match status" value="1"/>
</dbReference>
<dbReference type="Pfam" id="PF08969">
    <property type="entry name" value="USP8_dimer"/>
    <property type="match status" value="1"/>
</dbReference>
<feature type="region of interest" description="Disordered" evidence="5">
    <location>
        <begin position="419"/>
        <end position="461"/>
    </location>
</feature>
<dbReference type="InterPro" id="IPR050185">
    <property type="entry name" value="Ub_carboxyl-term_hydrolase"/>
</dbReference>